<name>A0ABS1PF24_9ACTN</name>
<dbReference type="RefSeq" id="WP_201846317.1">
    <property type="nucleotide sequence ID" value="NZ_JAERRG010000001.1"/>
</dbReference>
<comment type="caution">
    <text evidence="2">The sequence shown here is derived from an EMBL/GenBank/DDBJ whole genome shotgun (WGS) entry which is preliminary data.</text>
</comment>
<dbReference type="SUPFAM" id="SSF54427">
    <property type="entry name" value="NTF2-like"/>
    <property type="match status" value="1"/>
</dbReference>
<keyword evidence="3" id="KW-1185">Reference proteome</keyword>
<protein>
    <submittedName>
        <fullName evidence="2">Nuclear transport factor 2 family protein</fullName>
    </submittedName>
</protein>
<dbReference type="InterPro" id="IPR032710">
    <property type="entry name" value="NTF2-like_dom_sf"/>
</dbReference>
<organism evidence="2 3">
    <name type="scientific">Streptomyces endocoffeicus</name>
    <dbReference type="NCBI Taxonomy" id="2898945"/>
    <lineage>
        <taxon>Bacteria</taxon>
        <taxon>Bacillati</taxon>
        <taxon>Actinomycetota</taxon>
        <taxon>Actinomycetes</taxon>
        <taxon>Kitasatosporales</taxon>
        <taxon>Streptomycetaceae</taxon>
        <taxon>Streptomyces</taxon>
    </lineage>
</organism>
<dbReference type="EMBL" id="JAERRG010000001">
    <property type="protein sequence ID" value="MBL1110879.1"/>
    <property type="molecule type" value="Genomic_DNA"/>
</dbReference>
<dbReference type="InterPro" id="IPR037401">
    <property type="entry name" value="SnoaL-like"/>
</dbReference>
<accession>A0ABS1PF24</accession>
<evidence type="ECO:0000259" key="1">
    <source>
        <dbReference type="Pfam" id="PF12680"/>
    </source>
</evidence>
<dbReference type="PANTHER" id="PTHR41252:SF1">
    <property type="entry name" value="BLR2505 PROTEIN"/>
    <property type="match status" value="1"/>
</dbReference>
<dbReference type="Proteomes" id="UP000621510">
    <property type="component" value="Unassembled WGS sequence"/>
</dbReference>
<evidence type="ECO:0000313" key="3">
    <source>
        <dbReference type="Proteomes" id="UP000621510"/>
    </source>
</evidence>
<dbReference type="PANTHER" id="PTHR41252">
    <property type="entry name" value="BLR2505 PROTEIN"/>
    <property type="match status" value="1"/>
</dbReference>
<evidence type="ECO:0000313" key="2">
    <source>
        <dbReference type="EMBL" id="MBL1110879.1"/>
    </source>
</evidence>
<gene>
    <name evidence="2" type="ORF">JK364_00385</name>
</gene>
<sequence>MAHSQGFKVISNLYAAYKDGDLVSFYKDLSPDLVWIECEGFPTPGVFRNKEEVVDNVFSVLARDWSHWNFELDQLIDAGEFIVATGTYQGTHGTTARSFNARAAHTWHVVNGKIVRFEQFADTHLIQSAATA</sequence>
<feature type="domain" description="SnoaL-like" evidence="1">
    <location>
        <begin position="12"/>
        <end position="116"/>
    </location>
</feature>
<proteinExistence type="predicted"/>
<dbReference type="Gene3D" id="3.10.450.50">
    <property type="match status" value="1"/>
</dbReference>
<dbReference type="Pfam" id="PF12680">
    <property type="entry name" value="SnoaL_2"/>
    <property type="match status" value="1"/>
</dbReference>
<reference evidence="2 3" key="1">
    <citation type="submission" date="2021-01" db="EMBL/GenBank/DDBJ databases">
        <title>WGS of actinomycetes isolated from Thailand.</title>
        <authorList>
            <person name="Thawai C."/>
        </authorList>
    </citation>
    <scope>NUCLEOTIDE SEQUENCE [LARGE SCALE GENOMIC DNA]</scope>
    <source>
        <strain evidence="2 3">CA3R110</strain>
    </source>
</reference>